<keyword evidence="3" id="KW-1185">Reference proteome</keyword>
<protein>
    <submittedName>
        <fullName evidence="2">Aminoglycoside phosphotransferase</fullName>
    </submittedName>
</protein>
<dbReference type="PANTHER" id="PTHR21310:SF15">
    <property type="entry name" value="AMINOGLYCOSIDE PHOSPHOTRANSFERASE DOMAIN-CONTAINING PROTEIN"/>
    <property type="match status" value="1"/>
</dbReference>
<accession>A0ABQ1RGV4</accession>
<dbReference type="RefSeq" id="WP_188435564.1">
    <property type="nucleotide sequence ID" value="NZ_BMCM01000001.1"/>
</dbReference>
<dbReference type="InterPro" id="IPR011009">
    <property type="entry name" value="Kinase-like_dom_sf"/>
</dbReference>
<dbReference type="Pfam" id="PF01636">
    <property type="entry name" value="APH"/>
    <property type="match status" value="1"/>
</dbReference>
<dbReference type="SUPFAM" id="SSF56112">
    <property type="entry name" value="Protein kinase-like (PK-like)"/>
    <property type="match status" value="1"/>
</dbReference>
<dbReference type="EMBL" id="BMCM01000001">
    <property type="protein sequence ID" value="GGD70036.1"/>
    <property type="molecule type" value="Genomic_DNA"/>
</dbReference>
<dbReference type="Gene3D" id="3.90.1200.10">
    <property type="match status" value="1"/>
</dbReference>
<evidence type="ECO:0000313" key="3">
    <source>
        <dbReference type="Proteomes" id="UP000629365"/>
    </source>
</evidence>
<dbReference type="Gene3D" id="3.30.200.20">
    <property type="entry name" value="Phosphorylase Kinase, domain 1"/>
    <property type="match status" value="1"/>
</dbReference>
<evidence type="ECO:0000313" key="2">
    <source>
        <dbReference type="EMBL" id="GGD70036.1"/>
    </source>
</evidence>
<sequence length="326" mass="37103">MESRTKNRQDLEAIRAMVQRAYGHAQLLNGEQFAIELTHGWFNAAYKITLRDSRQVVLKVAPSPNTDVMTYERSLMLNELAAMDVLSRRATVRIPSVDFVDTTRTICDGFWFFMHYIEADNFGVLLEAGALSAETKQRLYEQLGTMNRELNGIVGPHFGPIGGPGFFTWREAFLDLVHAALNDGIRARVDLGLAYDTIRSLVIKNSAVLEEVREPRFVSWDLWPSNVMVRDGKIVAAIDHERALYADPLMEAGFLGDELPVFGDSASFQLGYGFSEWSEPEQRRRRLYSLYFALVMTIEPSFRGHQDPKQHAWARERIADIVALLR</sequence>
<name>A0ABQ1RGV4_9MICO</name>
<comment type="caution">
    <text evidence="2">The sequence shown here is derived from an EMBL/GenBank/DDBJ whole genome shotgun (WGS) entry which is preliminary data.</text>
</comment>
<feature type="domain" description="Aminoglycoside phosphotransferase" evidence="1">
    <location>
        <begin position="36"/>
        <end position="256"/>
    </location>
</feature>
<gene>
    <name evidence="2" type="ORF">GCM10007269_11570</name>
</gene>
<evidence type="ECO:0000259" key="1">
    <source>
        <dbReference type="Pfam" id="PF01636"/>
    </source>
</evidence>
<proteinExistence type="predicted"/>
<dbReference type="Proteomes" id="UP000629365">
    <property type="component" value="Unassembled WGS sequence"/>
</dbReference>
<dbReference type="PANTHER" id="PTHR21310">
    <property type="entry name" value="AMINOGLYCOSIDE PHOSPHOTRANSFERASE-RELATED-RELATED"/>
    <property type="match status" value="1"/>
</dbReference>
<organism evidence="2 3">
    <name type="scientific">Microbacterium murale</name>
    <dbReference type="NCBI Taxonomy" id="1081040"/>
    <lineage>
        <taxon>Bacteria</taxon>
        <taxon>Bacillati</taxon>
        <taxon>Actinomycetota</taxon>
        <taxon>Actinomycetes</taxon>
        <taxon>Micrococcales</taxon>
        <taxon>Microbacteriaceae</taxon>
        <taxon>Microbacterium</taxon>
    </lineage>
</organism>
<dbReference type="InterPro" id="IPR051678">
    <property type="entry name" value="AGP_Transferase"/>
</dbReference>
<reference evidence="3" key="1">
    <citation type="journal article" date="2019" name="Int. J. Syst. Evol. Microbiol.">
        <title>The Global Catalogue of Microorganisms (GCM) 10K type strain sequencing project: providing services to taxonomists for standard genome sequencing and annotation.</title>
        <authorList>
            <consortium name="The Broad Institute Genomics Platform"/>
            <consortium name="The Broad Institute Genome Sequencing Center for Infectious Disease"/>
            <person name="Wu L."/>
            <person name="Ma J."/>
        </authorList>
    </citation>
    <scope>NUCLEOTIDE SEQUENCE [LARGE SCALE GENOMIC DNA]</scope>
    <source>
        <strain evidence="3">CCM 7640</strain>
    </source>
</reference>
<dbReference type="InterPro" id="IPR002575">
    <property type="entry name" value="Aminoglycoside_PTrfase"/>
</dbReference>